<evidence type="ECO:0000256" key="2">
    <source>
        <dbReference type="ARBA" id="ARBA00022679"/>
    </source>
</evidence>
<accession>A0A7T0G0P3</accession>
<evidence type="ECO:0000256" key="1">
    <source>
        <dbReference type="ARBA" id="ARBA00022516"/>
    </source>
</evidence>
<dbReference type="NCBIfam" id="TIGR00556">
    <property type="entry name" value="pantethn_trn"/>
    <property type="match status" value="1"/>
</dbReference>
<dbReference type="GO" id="GO:0006633">
    <property type="term" value="P:fatty acid biosynthetic process"/>
    <property type="evidence" value="ECO:0007669"/>
    <property type="project" value="UniProtKB-UniRule"/>
</dbReference>
<evidence type="ECO:0000256" key="6">
    <source>
        <dbReference type="ARBA" id="ARBA00023098"/>
    </source>
</evidence>
<evidence type="ECO:0000259" key="9">
    <source>
        <dbReference type="Pfam" id="PF01648"/>
    </source>
</evidence>
<keyword evidence="1 8" id="KW-0444">Lipid biosynthesis</keyword>
<proteinExistence type="inferred from homology"/>
<evidence type="ECO:0000256" key="3">
    <source>
        <dbReference type="ARBA" id="ARBA00022723"/>
    </source>
</evidence>
<dbReference type="InterPro" id="IPR037143">
    <property type="entry name" value="4-PPantetheinyl_Trfase_dom_sf"/>
</dbReference>
<dbReference type="InterPro" id="IPR002582">
    <property type="entry name" value="ACPS"/>
</dbReference>
<evidence type="ECO:0000313" key="11">
    <source>
        <dbReference type="Proteomes" id="UP000594688"/>
    </source>
</evidence>
<dbReference type="Proteomes" id="UP000594688">
    <property type="component" value="Chromosome"/>
</dbReference>
<comment type="cofactor">
    <cofactor evidence="8">
        <name>Mg(2+)</name>
        <dbReference type="ChEBI" id="CHEBI:18420"/>
    </cofactor>
</comment>
<feature type="domain" description="4'-phosphopantetheinyl transferase" evidence="9">
    <location>
        <begin position="5"/>
        <end position="101"/>
    </location>
</feature>
<reference evidence="10 11" key="1">
    <citation type="submission" date="2020-02" db="EMBL/GenBank/DDBJ databases">
        <title>Genomic and physiological characterization of two novel Nitrospinaceae genera.</title>
        <authorList>
            <person name="Mueller A.J."/>
            <person name="Jung M.-Y."/>
            <person name="Strachan C.R."/>
            <person name="Herbold C.W."/>
            <person name="Kirkegaard R.H."/>
            <person name="Daims H."/>
        </authorList>
    </citation>
    <scope>NUCLEOTIDE SEQUENCE [LARGE SCALE GENOMIC DNA]</scope>
    <source>
        <strain evidence="10">EB</strain>
    </source>
</reference>
<dbReference type="EMBL" id="CP048685">
    <property type="protein sequence ID" value="QPJ62735.1"/>
    <property type="molecule type" value="Genomic_DNA"/>
</dbReference>
<dbReference type="InterPro" id="IPR004568">
    <property type="entry name" value="Ppantetheine-prot_Trfase_dom"/>
</dbReference>
<keyword evidence="5 8" id="KW-0460">Magnesium</keyword>
<dbReference type="EC" id="2.7.8.7" evidence="8"/>
<dbReference type="Pfam" id="PF01648">
    <property type="entry name" value="ACPS"/>
    <property type="match status" value="1"/>
</dbReference>
<evidence type="ECO:0000256" key="4">
    <source>
        <dbReference type="ARBA" id="ARBA00022832"/>
    </source>
</evidence>
<evidence type="ECO:0000256" key="8">
    <source>
        <dbReference type="HAMAP-Rule" id="MF_00101"/>
    </source>
</evidence>
<dbReference type="GO" id="GO:0008897">
    <property type="term" value="F:holo-[acyl-carrier-protein] synthase activity"/>
    <property type="evidence" value="ECO:0007669"/>
    <property type="project" value="UniProtKB-UniRule"/>
</dbReference>
<dbReference type="SUPFAM" id="SSF56214">
    <property type="entry name" value="4'-phosphopantetheinyl transferase"/>
    <property type="match status" value="1"/>
</dbReference>
<keyword evidence="7 8" id="KW-0275">Fatty acid biosynthesis</keyword>
<dbReference type="NCBIfam" id="TIGR00516">
    <property type="entry name" value="acpS"/>
    <property type="match status" value="1"/>
</dbReference>
<sequence>MIFGTGLDIIEIKRIKSSIGRFSGKFEERIFTADEIAYCRARSNPFPHFAGRFAAKEAVMKSLGTGMAEGIRWKDMEVLSLESGKPELKLTGKSKDLADSKNIKHIHISISHDRIYAVAHAIAES</sequence>
<keyword evidence="2 8" id="KW-0808">Transferase</keyword>
<keyword evidence="4 8" id="KW-0276">Fatty acid metabolism</keyword>
<comment type="subcellular location">
    <subcellularLocation>
        <location evidence="8">Cytoplasm</location>
    </subcellularLocation>
</comment>
<evidence type="ECO:0000256" key="5">
    <source>
        <dbReference type="ARBA" id="ARBA00022842"/>
    </source>
</evidence>
<dbReference type="KEGG" id="nli:G3M70_12960"/>
<protein>
    <recommendedName>
        <fullName evidence="8">Holo-[acyl-carrier-protein] synthase</fullName>
        <shortName evidence="8">Holo-ACP synthase</shortName>
        <ecNumber evidence="8">2.7.8.7</ecNumber>
    </recommendedName>
    <alternativeName>
        <fullName evidence="8">4'-phosphopantetheinyl transferase AcpS</fullName>
    </alternativeName>
</protein>
<feature type="binding site" evidence="8">
    <location>
        <position position="57"/>
    </location>
    <ligand>
        <name>Mg(2+)</name>
        <dbReference type="ChEBI" id="CHEBI:18420"/>
    </ligand>
</feature>
<evidence type="ECO:0000256" key="7">
    <source>
        <dbReference type="ARBA" id="ARBA00023160"/>
    </source>
</evidence>
<comment type="similarity">
    <text evidence="8">Belongs to the P-Pant transferase superfamily. AcpS family.</text>
</comment>
<dbReference type="AlphaFoldDB" id="A0A7T0G0P3"/>
<dbReference type="HAMAP" id="MF_00101">
    <property type="entry name" value="AcpS"/>
    <property type="match status" value="1"/>
</dbReference>
<organism evidence="10 11">
    <name type="scientific">Candidatus Nitronauta litoralis</name>
    <dbReference type="NCBI Taxonomy" id="2705533"/>
    <lineage>
        <taxon>Bacteria</taxon>
        <taxon>Pseudomonadati</taxon>
        <taxon>Nitrospinota/Tectimicrobiota group</taxon>
        <taxon>Nitrospinota</taxon>
        <taxon>Nitrospinia</taxon>
        <taxon>Nitrospinales</taxon>
        <taxon>Nitrospinaceae</taxon>
        <taxon>Candidatus Nitronauta</taxon>
    </lineage>
</organism>
<evidence type="ECO:0000313" key="10">
    <source>
        <dbReference type="EMBL" id="QPJ62735.1"/>
    </source>
</evidence>
<gene>
    <name evidence="8" type="primary">acpS</name>
    <name evidence="10" type="ORF">G3M70_12960</name>
</gene>
<comment type="catalytic activity">
    <reaction evidence="8">
        <text>apo-[ACP] + CoA = holo-[ACP] + adenosine 3',5'-bisphosphate + H(+)</text>
        <dbReference type="Rhea" id="RHEA:12068"/>
        <dbReference type="Rhea" id="RHEA-COMP:9685"/>
        <dbReference type="Rhea" id="RHEA-COMP:9690"/>
        <dbReference type="ChEBI" id="CHEBI:15378"/>
        <dbReference type="ChEBI" id="CHEBI:29999"/>
        <dbReference type="ChEBI" id="CHEBI:57287"/>
        <dbReference type="ChEBI" id="CHEBI:58343"/>
        <dbReference type="ChEBI" id="CHEBI:64479"/>
        <dbReference type="EC" id="2.7.8.7"/>
    </reaction>
</comment>
<comment type="function">
    <text evidence="8">Transfers the 4'-phosphopantetheine moiety from coenzyme A to a Ser of acyl-carrier-protein.</text>
</comment>
<name>A0A7T0G0P3_9BACT</name>
<dbReference type="GO" id="GO:0005737">
    <property type="term" value="C:cytoplasm"/>
    <property type="evidence" value="ECO:0007669"/>
    <property type="project" value="UniProtKB-SubCell"/>
</dbReference>
<dbReference type="Gene3D" id="3.90.470.20">
    <property type="entry name" value="4'-phosphopantetheinyl transferase domain"/>
    <property type="match status" value="1"/>
</dbReference>
<dbReference type="GO" id="GO:0000287">
    <property type="term" value="F:magnesium ion binding"/>
    <property type="evidence" value="ECO:0007669"/>
    <property type="project" value="UniProtKB-UniRule"/>
</dbReference>
<feature type="binding site" evidence="8">
    <location>
        <position position="8"/>
    </location>
    <ligand>
        <name>Mg(2+)</name>
        <dbReference type="ChEBI" id="CHEBI:18420"/>
    </ligand>
</feature>
<dbReference type="InterPro" id="IPR008278">
    <property type="entry name" value="4-PPantetheinyl_Trfase_dom"/>
</dbReference>
<keyword evidence="6 8" id="KW-0443">Lipid metabolism</keyword>
<keyword evidence="8" id="KW-0963">Cytoplasm</keyword>
<keyword evidence="3 8" id="KW-0479">Metal-binding</keyword>